<dbReference type="GO" id="GO:0046872">
    <property type="term" value="F:metal ion binding"/>
    <property type="evidence" value="ECO:0007669"/>
    <property type="project" value="UniProtKB-KW"/>
</dbReference>
<dbReference type="GO" id="GO:0000103">
    <property type="term" value="P:sulfate assimilation"/>
    <property type="evidence" value="ECO:0007669"/>
    <property type="project" value="TreeGrafter"/>
</dbReference>
<dbReference type="GO" id="GO:0016002">
    <property type="term" value="F:sulfite reductase activity"/>
    <property type="evidence" value="ECO:0007669"/>
    <property type="project" value="TreeGrafter"/>
</dbReference>
<dbReference type="AlphaFoldDB" id="A0A840YIU4"/>
<name>A0A840YIU4_9PROT</name>
<evidence type="ECO:0000259" key="10">
    <source>
        <dbReference type="Pfam" id="PF01077"/>
    </source>
</evidence>
<dbReference type="RefSeq" id="WP_184516820.1">
    <property type="nucleotide sequence ID" value="NZ_JACIJD010000007.1"/>
</dbReference>
<evidence type="ECO:0000256" key="2">
    <source>
        <dbReference type="ARBA" id="ARBA00001966"/>
    </source>
</evidence>
<dbReference type="InterPro" id="IPR045854">
    <property type="entry name" value="NO2/SO3_Rdtase_4Fe4S_sf"/>
</dbReference>
<dbReference type="InterPro" id="IPR036136">
    <property type="entry name" value="Nit/Sulf_reduc_fer-like_dom_sf"/>
</dbReference>
<organism evidence="12 13">
    <name type="scientific">Muricoccus pecuniae</name>
    <dbReference type="NCBI Taxonomy" id="693023"/>
    <lineage>
        <taxon>Bacteria</taxon>
        <taxon>Pseudomonadati</taxon>
        <taxon>Pseudomonadota</taxon>
        <taxon>Alphaproteobacteria</taxon>
        <taxon>Acetobacterales</taxon>
        <taxon>Roseomonadaceae</taxon>
        <taxon>Muricoccus</taxon>
    </lineage>
</organism>
<comment type="cofactor">
    <cofactor evidence="1">
        <name>siroheme</name>
        <dbReference type="ChEBI" id="CHEBI:60052"/>
    </cofactor>
</comment>
<keyword evidence="6" id="KW-0479">Metal-binding</keyword>
<gene>
    <name evidence="12" type="ORF">FHS87_001901</name>
</gene>
<dbReference type="PANTHER" id="PTHR11493:SF47">
    <property type="entry name" value="SULFITE REDUCTASE [NADPH] SUBUNIT BETA"/>
    <property type="match status" value="1"/>
</dbReference>
<feature type="domain" description="Nitrite/Sulfite reductase ferredoxin-like" evidence="11">
    <location>
        <begin position="340"/>
        <end position="406"/>
    </location>
</feature>
<comment type="caution">
    <text evidence="12">The sequence shown here is derived from an EMBL/GenBank/DDBJ whole genome shotgun (WGS) entry which is preliminary data.</text>
</comment>
<keyword evidence="8" id="KW-0408">Iron</keyword>
<comment type="similarity">
    <text evidence="3">Belongs to the nitrite and sulfite reductase 4Fe-4S domain family.</text>
</comment>
<dbReference type="PROSITE" id="PS00365">
    <property type="entry name" value="NIR_SIR"/>
    <property type="match status" value="1"/>
</dbReference>
<evidence type="ECO:0000313" key="12">
    <source>
        <dbReference type="EMBL" id="MBB5693864.1"/>
    </source>
</evidence>
<evidence type="ECO:0000256" key="4">
    <source>
        <dbReference type="ARBA" id="ARBA00022485"/>
    </source>
</evidence>
<protein>
    <submittedName>
        <fullName evidence="12">Sulfite reductase beta subunit-like hemoprotein</fullName>
    </submittedName>
</protein>
<sequence length="562" mass="61105">MTGKLSGAEGIKSGSQGLRGTIAEELAAADAPGGLSEAAFTLLKFHGTYEQFDRDTATARKQSGQDKDWQFMVRVRAPAGRLTAAQWLDLDALADRDADGTMRLTTRQGVQFHTVRRGDLKRCIASIEEALLTTMAACGDVARNITTSPAPRRDALHARLEREAFALSSALLPRTRAHHEIFLGDAPVGEQGDPLYGESYLPRKFKTSLAHPADNTPDILSNDLGFIARTDEAGEVTGWIVTVGGGMGMTHNKPATYPRLADPVTVIGPDEVERMARAVVRLFRDHGDRSDRRHARLKYVVAERGVDWVRERLSEDLGRTLPPAPPLPRLDVPELLGWHEQGDGLIWLGLPIPSGRIADKPGLRLRTALREVIGRFGLDPIATPQQDLILSNIRPQDREALVGILRGHGVLFAEELSPVARWSLSCTALPTCGQALTEGERVHAPIVAQVQDVLARHGLLQERISVRLTGCPNGCARPYSGDIGVVGRSPGIYALFVGGDFEGTRLSFPLVDKVRTEDVGEALDPLLAAFAVQRRTGESFGDFCHRHGPEAMRALREAPVPA</sequence>
<dbReference type="Pfam" id="PF03460">
    <property type="entry name" value="NIR_SIR_ferr"/>
    <property type="match status" value="2"/>
</dbReference>
<dbReference type="GO" id="GO:0051539">
    <property type="term" value="F:4 iron, 4 sulfur cluster binding"/>
    <property type="evidence" value="ECO:0007669"/>
    <property type="project" value="UniProtKB-KW"/>
</dbReference>
<keyword evidence="5" id="KW-0349">Heme</keyword>
<dbReference type="InterPro" id="IPR006067">
    <property type="entry name" value="NO2/SO3_Rdtase_4Fe4S_dom"/>
</dbReference>
<reference evidence="12 13" key="1">
    <citation type="submission" date="2020-08" db="EMBL/GenBank/DDBJ databases">
        <title>Genomic Encyclopedia of Type Strains, Phase IV (KMG-IV): sequencing the most valuable type-strain genomes for metagenomic binning, comparative biology and taxonomic classification.</title>
        <authorList>
            <person name="Goeker M."/>
        </authorList>
    </citation>
    <scope>NUCLEOTIDE SEQUENCE [LARGE SCALE GENOMIC DNA]</scope>
    <source>
        <strain evidence="12 13">DSM 25622</strain>
    </source>
</reference>
<keyword evidence="4" id="KW-0004">4Fe-4S</keyword>
<dbReference type="NCBIfam" id="NF010029">
    <property type="entry name" value="PRK13504.1"/>
    <property type="match status" value="1"/>
</dbReference>
<comment type="cofactor">
    <cofactor evidence="2">
        <name>[4Fe-4S] cluster</name>
        <dbReference type="ChEBI" id="CHEBI:49883"/>
    </cofactor>
</comment>
<evidence type="ECO:0000256" key="8">
    <source>
        <dbReference type="ARBA" id="ARBA00023004"/>
    </source>
</evidence>
<dbReference type="GO" id="GO:0050311">
    <property type="term" value="F:sulfite reductase (ferredoxin) activity"/>
    <property type="evidence" value="ECO:0007669"/>
    <property type="project" value="TreeGrafter"/>
</dbReference>
<dbReference type="GO" id="GO:0009337">
    <property type="term" value="C:sulfite reductase complex (NADPH)"/>
    <property type="evidence" value="ECO:0007669"/>
    <property type="project" value="TreeGrafter"/>
</dbReference>
<dbReference type="EMBL" id="JACIJD010000007">
    <property type="protein sequence ID" value="MBB5693864.1"/>
    <property type="molecule type" value="Genomic_DNA"/>
</dbReference>
<evidence type="ECO:0000256" key="5">
    <source>
        <dbReference type="ARBA" id="ARBA00022617"/>
    </source>
</evidence>
<dbReference type="PRINTS" id="PR00397">
    <property type="entry name" value="SIROHAEM"/>
</dbReference>
<keyword evidence="9" id="KW-0411">Iron-sulfur</keyword>
<feature type="domain" description="Nitrite/sulphite reductase 4Fe-4S" evidence="10">
    <location>
        <begin position="425"/>
        <end position="555"/>
    </location>
</feature>
<dbReference type="PANTHER" id="PTHR11493">
    <property type="entry name" value="SULFITE REDUCTASE [NADPH] SUBUNIT BETA-RELATED"/>
    <property type="match status" value="1"/>
</dbReference>
<feature type="domain" description="Nitrite/sulphite reductase 4Fe-4S" evidence="10">
    <location>
        <begin position="172"/>
        <end position="319"/>
    </location>
</feature>
<keyword evidence="7" id="KW-0560">Oxidoreductase</keyword>
<dbReference type="Gene3D" id="3.30.413.10">
    <property type="entry name" value="Sulfite Reductase Hemoprotein, domain 1"/>
    <property type="match status" value="2"/>
</dbReference>
<dbReference type="SUPFAM" id="SSF55124">
    <property type="entry name" value="Nitrite/Sulfite reductase N-terminal domain-like"/>
    <property type="match status" value="2"/>
</dbReference>
<evidence type="ECO:0000256" key="6">
    <source>
        <dbReference type="ARBA" id="ARBA00022723"/>
    </source>
</evidence>
<evidence type="ECO:0000313" key="13">
    <source>
        <dbReference type="Proteomes" id="UP000580654"/>
    </source>
</evidence>
<dbReference type="Proteomes" id="UP000580654">
    <property type="component" value="Unassembled WGS sequence"/>
</dbReference>
<evidence type="ECO:0000256" key="9">
    <source>
        <dbReference type="ARBA" id="ARBA00023014"/>
    </source>
</evidence>
<dbReference type="InterPro" id="IPR045169">
    <property type="entry name" value="NO2/SO3_Rdtase_4Fe4S_prot"/>
</dbReference>
<evidence type="ECO:0000256" key="7">
    <source>
        <dbReference type="ARBA" id="ARBA00023002"/>
    </source>
</evidence>
<dbReference type="SUPFAM" id="SSF56014">
    <property type="entry name" value="Nitrite and sulphite reductase 4Fe-4S domain-like"/>
    <property type="match status" value="2"/>
</dbReference>
<dbReference type="InterPro" id="IPR005117">
    <property type="entry name" value="NiRdtase/SiRdtase_haem-b_fer"/>
</dbReference>
<evidence type="ECO:0000259" key="11">
    <source>
        <dbReference type="Pfam" id="PF03460"/>
    </source>
</evidence>
<feature type="domain" description="Nitrite/Sulfite reductase ferredoxin-like" evidence="11">
    <location>
        <begin position="69"/>
        <end position="129"/>
    </location>
</feature>
<dbReference type="GO" id="GO:0020037">
    <property type="term" value="F:heme binding"/>
    <property type="evidence" value="ECO:0007669"/>
    <property type="project" value="InterPro"/>
</dbReference>
<proteinExistence type="inferred from homology"/>
<evidence type="ECO:0000256" key="1">
    <source>
        <dbReference type="ARBA" id="ARBA00001929"/>
    </source>
</evidence>
<accession>A0A840YIU4</accession>
<dbReference type="InterPro" id="IPR006066">
    <property type="entry name" value="NO2/SO3_Rdtase_FeS/sirohaem_BS"/>
</dbReference>
<keyword evidence="13" id="KW-1185">Reference proteome</keyword>
<dbReference type="Gene3D" id="3.90.480.10">
    <property type="entry name" value="Sulfite Reductase Hemoprotein,Domain 2"/>
    <property type="match status" value="1"/>
</dbReference>
<evidence type="ECO:0000256" key="3">
    <source>
        <dbReference type="ARBA" id="ARBA00010429"/>
    </source>
</evidence>
<dbReference type="Pfam" id="PF01077">
    <property type="entry name" value="NIR_SIR"/>
    <property type="match status" value="2"/>
</dbReference>